<evidence type="ECO:0000256" key="1">
    <source>
        <dbReference type="ARBA" id="ARBA00023054"/>
    </source>
</evidence>
<keyword evidence="1 2" id="KW-0175">Coiled coil</keyword>
<protein>
    <submittedName>
        <fullName evidence="4">Bicaudal D-related protein</fullName>
    </submittedName>
</protein>
<dbReference type="OrthoDB" id="9451547at2759"/>
<feature type="compositionally biased region" description="Low complexity" evidence="3">
    <location>
        <begin position="82"/>
        <end position="96"/>
    </location>
</feature>
<dbReference type="Proteomes" id="UP000478052">
    <property type="component" value="Unassembled WGS sequence"/>
</dbReference>
<sequence length="775" mass="82655">MAAAPPRSANSVTTTIAMAAAVATTTPPTADNRCVGGGDPSAAIARHQTAVPLPSTDIPALTSSAGRRRRRLRATDPNSLASRSSTSSCSSSPVTSSDDDEDDDEVGGGGVMDGVEAEFGGRGVVGVKPAPVAAKRLKDLQQHLVDLDDLELLDRHLAVDGATGDPSDEDGGIGGATGMVAEELRQKNKDLVLAARLGKALLAKNDELSLMNERLAEEYGDKLEEIEQDRHRLRRQLAQSKAECEQRCHELQADLRDLQAVLDSRERQLREADKQKRAVVRELTDQNGRLQSHIRELSQAEAELRHKCRLLEDAQQPQHGSGKWTGIGGVGSPASMTNGGSTTDYGSLTPDDYRSLDVLRDEIDMKAAEKQRLQKRMAELRADRDRLAELLELKDRQLAECRAEANHYEHRSAMLAKQLDDALSGDWRGRGAKCASCSGQAGGVAAASRGPNGSGGTESQPMSLLAELEQAEAASTQSAGRPQPAQMVDVDLTTADRRSDDHLNDFGADAERLVTRLCDALERRAGHADAVSPELSASTRYRLLKLMGCGGGDGSAAAGVKTTGAVDLAELVRNRDGRVAELTCELSVRDAELQAAREERDLAVRDKMDAMRIKCARCGDAGSGEPADDTSGSGTDEKDASLIPELLRKAWEQRDGAVRRKNAVQVQLARTRVDVLQANGQLMEAIGQKVELSQQLEQWQMDMQALLDEQMRRKLLAPPAQSGAGAPEFGGGNQQKCSGTGGFPSMSASSLGSLGSSGLMNSLLMIAGGGGNSNR</sequence>
<feature type="coiled-coil region" evidence="2">
    <location>
        <begin position="682"/>
        <end position="709"/>
    </location>
</feature>
<gene>
    <name evidence="4" type="ORF">FWK35_00005770</name>
</gene>
<evidence type="ECO:0000256" key="2">
    <source>
        <dbReference type="SAM" id="Coils"/>
    </source>
</evidence>
<dbReference type="InterPro" id="IPR051149">
    <property type="entry name" value="Spindly/BICDR_Dynein_Adapter"/>
</dbReference>
<evidence type="ECO:0000313" key="5">
    <source>
        <dbReference type="Proteomes" id="UP000478052"/>
    </source>
</evidence>
<name>A0A6G0ZCP3_APHCR</name>
<feature type="region of interest" description="Disordered" evidence="3">
    <location>
        <begin position="26"/>
        <end position="115"/>
    </location>
</feature>
<dbReference type="PANTHER" id="PTHR32123">
    <property type="entry name" value="BICD FAMILY-LIKE CARGO ADAPTER"/>
    <property type="match status" value="1"/>
</dbReference>
<reference evidence="4 5" key="1">
    <citation type="submission" date="2019-08" db="EMBL/GenBank/DDBJ databases">
        <title>Whole genome of Aphis craccivora.</title>
        <authorList>
            <person name="Voronova N.V."/>
            <person name="Shulinski R.S."/>
            <person name="Bandarenka Y.V."/>
            <person name="Zhorov D.G."/>
            <person name="Warner D."/>
        </authorList>
    </citation>
    <scope>NUCLEOTIDE SEQUENCE [LARGE SCALE GENOMIC DNA]</scope>
    <source>
        <strain evidence="4">180601</strain>
        <tissue evidence="4">Whole Body</tissue>
    </source>
</reference>
<accession>A0A6G0ZCP3</accession>
<feature type="region of interest" description="Disordered" evidence="3">
    <location>
        <begin position="618"/>
        <end position="641"/>
    </location>
</feature>
<organism evidence="4 5">
    <name type="scientific">Aphis craccivora</name>
    <name type="common">Cowpea aphid</name>
    <dbReference type="NCBI Taxonomy" id="307492"/>
    <lineage>
        <taxon>Eukaryota</taxon>
        <taxon>Metazoa</taxon>
        <taxon>Ecdysozoa</taxon>
        <taxon>Arthropoda</taxon>
        <taxon>Hexapoda</taxon>
        <taxon>Insecta</taxon>
        <taxon>Pterygota</taxon>
        <taxon>Neoptera</taxon>
        <taxon>Paraneoptera</taxon>
        <taxon>Hemiptera</taxon>
        <taxon>Sternorrhyncha</taxon>
        <taxon>Aphidomorpha</taxon>
        <taxon>Aphidoidea</taxon>
        <taxon>Aphididae</taxon>
        <taxon>Aphidini</taxon>
        <taxon>Aphis</taxon>
        <taxon>Aphis</taxon>
    </lineage>
</organism>
<dbReference type="PANTHER" id="PTHR32123:SF13">
    <property type="entry name" value="BICAUDAL D-RELATED PROTEIN HOMOLOG"/>
    <property type="match status" value="1"/>
</dbReference>
<dbReference type="EMBL" id="VUJU01000718">
    <property type="protein sequence ID" value="KAF0768711.1"/>
    <property type="molecule type" value="Genomic_DNA"/>
</dbReference>
<evidence type="ECO:0000256" key="3">
    <source>
        <dbReference type="SAM" id="MobiDB-lite"/>
    </source>
</evidence>
<evidence type="ECO:0000313" key="4">
    <source>
        <dbReference type="EMBL" id="KAF0768711.1"/>
    </source>
</evidence>
<dbReference type="AlphaFoldDB" id="A0A6G0ZCP3"/>
<comment type="caution">
    <text evidence="4">The sequence shown here is derived from an EMBL/GenBank/DDBJ whole genome shotgun (WGS) entry which is preliminary data.</text>
</comment>
<keyword evidence="5" id="KW-1185">Reference proteome</keyword>
<feature type="coiled-coil region" evidence="2">
    <location>
        <begin position="216"/>
        <end position="314"/>
    </location>
</feature>
<feature type="coiled-coil region" evidence="2">
    <location>
        <begin position="356"/>
        <end position="411"/>
    </location>
</feature>
<feature type="region of interest" description="Disordered" evidence="3">
    <location>
        <begin position="441"/>
        <end position="461"/>
    </location>
</feature>
<feature type="compositionally biased region" description="Acidic residues" evidence="3">
    <location>
        <begin position="97"/>
        <end position="106"/>
    </location>
</feature>
<feature type="region of interest" description="Disordered" evidence="3">
    <location>
        <begin position="719"/>
        <end position="742"/>
    </location>
</feature>
<proteinExistence type="predicted"/>